<dbReference type="PANTHER" id="PTHR11645:SF0">
    <property type="entry name" value="PYRROLINE-5-CARBOXYLATE REDUCTASE 3"/>
    <property type="match status" value="1"/>
</dbReference>
<dbReference type="Gene3D" id="3.40.50.720">
    <property type="entry name" value="NAD(P)-binding Rossmann-like Domain"/>
    <property type="match status" value="1"/>
</dbReference>
<dbReference type="Pfam" id="PF14748">
    <property type="entry name" value="P5CR_dimer"/>
    <property type="match status" value="1"/>
</dbReference>
<dbReference type="InterPro" id="IPR028939">
    <property type="entry name" value="P5C_Rdtase_cat_N"/>
</dbReference>
<feature type="binding site" evidence="4">
    <location>
        <begin position="56"/>
        <end position="59"/>
    </location>
    <ligand>
        <name>NADP(+)</name>
        <dbReference type="ChEBI" id="CHEBI:58349"/>
    </ligand>
</feature>
<dbReference type="SUPFAM" id="SSF51735">
    <property type="entry name" value="NAD(P)-binding Rossmann-fold domains"/>
    <property type="match status" value="1"/>
</dbReference>
<keyword evidence="3 5" id="KW-0560">Oxidoreductase</keyword>
<accession>A0A7R9XVN8</accession>
<dbReference type="AlphaFoldDB" id="A0A7R9XVN8"/>
<keyword evidence="2 4" id="KW-0521">NADP</keyword>
<dbReference type="NCBIfam" id="TIGR00112">
    <property type="entry name" value="proC"/>
    <property type="match status" value="1"/>
</dbReference>
<keyword evidence="5" id="KW-0641">Proline biosynthesis</keyword>
<dbReference type="EC" id="1.5.1.2" evidence="5"/>
<evidence type="ECO:0000256" key="1">
    <source>
        <dbReference type="ARBA" id="ARBA00005525"/>
    </source>
</evidence>
<dbReference type="Pfam" id="PF03807">
    <property type="entry name" value="F420_oxidored"/>
    <property type="match status" value="1"/>
</dbReference>
<dbReference type="UniPathway" id="UPA00098">
    <property type="reaction ID" value="UER00361"/>
</dbReference>
<feature type="domain" description="Pyrroline-5-carboxylate reductase catalytic N-terminal" evidence="6">
    <location>
        <begin position="1"/>
        <end position="86"/>
    </location>
</feature>
<reference evidence="8" key="1">
    <citation type="submission" date="2021-01" db="EMBL/GenBank/DDBJ databases">
        <authorList>
            <person name="Corre E."/>
            <person name="Pelletier E."/>
            <person name="Niang G."/>
            <person name="Scheremetjew M."/>
            <person name="Finn R."/>
            <person name="Kale V."/>
            <person name="Holt S."/>
            <person name="Cochrane G."/>
            <person name="Meng A."/>
            <person name="Brown T."/>
            <person name="Cohen L."/>
        </authorList>
    </citation>
    <scope>NUCLEOTIDE SEQUENCE</scope>
    <source>
        <strain evidence="8">CCMP1413</strain>
    </source>
</reference>
<dbReference type="InterPro" id="IPR053790">
    <property type="entry name" value="P5CR-like_CS"/>
</dbReference>
<dbReference type="InterPro" id="IPR000304">
    <property type="entry name" value="Pyrroline-COOH_reductase"/>
</dbReference>
<keyword evidence="5" id="KW-0028">Amino-acid biosynthesis</keyword>
<gene>
    <name evidence="8" type="ORF">PCOL08062_LOCUS1069</name>
</gene>
<dbReference type="EMBL" id="HBDZ01001343">
    <property type="protein sequence ID" value="CAD8229609.1"/>
    <property type="molecule type" value="Transcribed_RNA"/>
</dbReference>
<dbReference type="InterPro" id="IPR029036">
    <property type="entry name" value="P5CR_dimer"/>
</dbReference>
<evidence type="ECO:0000256" key="2">
    <source>
        <dbReference type="ARBA" id="ARBA00022857"/>
    </source>
</evidence>
<dbReference type="InterPro" id="IPR008927">
    <property type="entry name" value="6-PGluconate_DH-like_C_sf"/>
</dbReference>
<proteinExistence type="inferred from homology"/>
<dbReference type="FunFam" id="1.10.3730.10:FF:000001">
    <property type="entry name" value="Pyrroline-5-carboxylate reductase"/>
    <property type="match status" value="1"/>
</dbReference>
<organism evidence="8">
    <name type="scientific">Prasinoderma coloniale</name>
    <dbReference type="NCBI Taxonomy" id="156133"/>
    <lineage>
        <taxon>Eukaryota</taxon>
        <taxon>Viridiplantae</taxon>
        <taxon>Prasinodermophyta</taxon>
        <taxon>Prasinodermophyceae</taxon>
        <taxon>Prasinodermales</taxon>
        <taxon>Prasinodermaceae</taxon>
        <taxon>Prasinoderma</taxon>
    </lineage>
</organism>
<evidence type="ECO:0000256" key="3">
    <source>
        <dbReference type="ARBA" id="ARBA00023002"/>
    </source>
</evidence>
<comment type="catalytic activity">
    <reaction evidence="5">
        <text>L-proline + NADP(+) = (S)-1-pyrroline-5-carboxylate + NADPH + 2 H(+)</text>
        <dbReference type="Rhea" id="RHEA:14109"/>
        <dbReference type="ChEBI" id="CHEBI:15378"/>
        <dbReference type="ChEBI" id="CHEBI:17388"/>
        <dbReference type="ChEBI" id="CHEBI:57783"/>
        <dbReference type="ChEBI" id="CHEBI:58349"/>
        <dbReference type="ChEBI" id="CHEBI:60039"/>
        <dbReference type="EC" id="1.5.1.2"/>
    </reaction>
</comment>
<dbReference type="PANTHER" id="PTHR11645">
    <property type="entry name" value="PYRROLINE-5-CARBOXYLATE REDUCTASE"/>
    <property type="match status" value="1"/>
</dbReference>
<comment type="pathway">
    <text evidence="5">Amino-acid biosynthesis; L-proline biosynthesis; L-proline from L-glutamate 5-semialdehyde: step 1/1.</text>
</comment>
<dbReference type="PIRSF" id="PIRSF000193">
    <property type="entry name" value="Pyrrol-5-carb_rd"/>
    <property type="match status" value="1"/>
</dbReference>
<evidence type="ECO:0000259" key="6">
    <source>
        <dbReference type="Pfam" id="PF03807"/>
    </source>
</evidence>
<evidence type="ECO:0000256" key="5">
    <source>
        <dbReference type="RuleBase" id="RU003903"/>
    </source>
</evidence>
<comment type="similarity">
    <text evidence="1 5">Belongs to the pyrroline-5-carboxylate reductase family.</text>
</comment>
<name>A0A7R9XVN8_9VIRI</name>
<dbReference type="GO" id="GO:0004735">
    <property type="term" value="F:pyrroline-5-carboxylate reductase activity"/>
    <property type="evidence" value="ECO:0007669"/>
    <property type="project" value="UniProtKB-EC"/>
</dbReference>
<dbReference type="SUPFAM" id="SSF48179">
    <property type="entry name" value="6-phosphogluconate dehydrogenase C-terminal domain-like"/>
    <property type="match status" value="1"/>
</dbReference>
<evidence type="ECO:0000313" key="8">
    <source>
        <dbReference type="EMBL" id="CAD8229609.1"/>
    </source>
</evidence>
<sequence>MAEALMKGFVSSGQADWSRIVASDPNPPRREAMSALGVTVKDNVGVAASSDVVFIATKPQQVAEVLREIAGTLYSSGALVVSIAAGVTLNTMYDALVGAGNANAGISHVRVMPNTPCFVGETAAAMALSGGVSTAEKECVERLLSSVGKCHVVDEKLLDAVTGLSGSGPAYVFLTIEAMADGGVAAGLPRPVALSLAAQTVLGGAKMVLEGGKHPGELKDMVCSPGGTTIAGVHELEKAGVRAAYMNAVTAAARRSKELSKL</sequence>
<feature type="binding site" evidence="4">
    <location>
        <position position="43"/>
    </location>
    <ligand>
        <name>NADPH</name>
        <dbReference type="ChEBI" id="CHEBI:57783"/>
    </ligand>
</feature>
<dbReference type="HAMAP" id="MF_01925">
    <property type="entry name" value="P5C_reductase"/>
    <property type="match status" value="1"/>
</dbReference>
<evidence type="ECO:0000256" key="4">
    <source>
        <dbReference type="PIRSR" id="PIRSR000193-1"/>
    </source>
</evidence>
<protein>
    <recommendedName>
        <fullName evidence="5">Pyrroline-5-carboxylate reductase</fullName>
        <ecNumber evidence="5">1.5.1.2</ecNumber>
    </recommendedName>
</protein>
<dbReference type="PROSITE" id="PS00521">
    <property type="entry name" value="P5CR"/>
    <property type="match status" value="1"/>
</dbReference>
<evidence type="ECO:0000259" key="7">
    <source>
        <dbReference type="Pfam" id="PF14748"/>
    </source>
</evidence>
<dbReference type="GO" id="GO:0055129">
    <property type="term" value="P:L-proline biosynthetic process"/>
    <property type="evidence" value="ECO:0007669"/>
    <property type="project" value="UniProtKB-UniPathway"/>
</dbReference>
<dbReference type="Gene3D" id="1.10.3730.10">
    <property type="entry name" value="ProC C-terminal domain-like"/>
    <property type="match status" value="1"/>
</dbReference>
<feature type="domain" description="Pyrroline-5-carboxylate reductase dimerisation" evidence="7">
    <location>
        <begin position="155"/>
        <end position="259"/>
    </location>
</feature>
<dbReference type="InterPro" id="IPR036291">
    <property type="entry name" value="NAD(P)-bd_dom_sf"/>
</dbReference>